<dbReference type="NCBIfam" id="TIGR00090">
    <property type="entry name" value="rsfS_iojap_ybeB"/>
    <property type="match status" value="1"/>
</dbReference>
<evidence type="ECO:0000256" key="2">
    <source>
        <dbReference type="HAMAP-Rule" id="MF_01477"/>
    </source>
</evidence>
<name>A0ABW3UCF5_9GAMM</name>
<proteinExistence type="inferred from homology"/>
<comment type="caution">
    <text evidence="3">The sequence shown here is derived from an EMBL/GenBank/DDBJ whole genome shotgun (WGS) entry which is preliminary data.</text>
</comment>
<comment type="function">
    <text evidence="2">Functions as a ribosomal silencing factor. Interacts with ribosomal protein uL14 (rplN), blocking formation of intersubunit bridge B8. Prevents association of the 30S and 50S ribosomal subunits and the formation of functional ribosomes, thus repressing translation.</text>
</comment>
<dbReference type="RefSeq" id="WP_230435209.1">
    <property type="nucleotide sequence ID" value="NZ_CP087715.1"/>
</dbReference>
<reference evidence="4" key="1">
    <citation type="journal article" date="2019" name="Int. J. Syst. Evol. Microbiol.">
        <title>The Global Catalogue of Microorganisms (GCM) 10K type strain sequencing project: providing services to taxonomists for standard genome sequencing and annotation.</title>
        <authorList>
            <consortium name="The Broad Institute Genomics Platform"/>
            <consortium name="The Broad Institute Genome Sequencing Center for Infectious Disease"/>
            <person name="Wu L."/>
            <person name="Ma J."/>
        </authorList>
    </citation>
    <scope>NUCLEOTIDE SEQUENCE [LARGE SCALE GENOMIC DNA]</scope>
    <source>
        <strain evidence="4">CCUG 54356</strain>
    </source>
</reference>
<dbReference type="SUPFAM" id="SSF81301">
    <property type="entry name" value="Nucleotidyltransferase"/>
    <property type="match status" value="1"/>
</dbReference>
<dbReference type="InterPro" id="IPR004394">
    <property type="entry name" value="Iojap/RsfS/C7orf30"/>
</dbReference>
<comment type="subcellular location">
    <subcellularLocation>
        <location evidence="2">Cytoplasm</location>
    </subcellularLocation>
</comment>
<dbReference type="Gene3D" id="3.30.460.10">
    <property type="entry name" value="Beta Polymerase, domain 2"/>
    <property type="match status" value="1"/>
</dbReference>
<evidence type="ECO:0000256" key="1">
    <source>
        <dbReference type="ARBA" id="ARBA00010574"/>
    </source>
</evidence>
<dbReference type="HAMAP" id="MF_01477">
    <property type="entry name" value="Iojap_RsfS"/>
    <property type="match status" value="1"/>
</dbReference>
<gene>
    <name evidence="2 3" type="primary">rsfS</name>
    <name evidence="3" type="ORF">ACFQ2X_17070</name>
</gene>
<sequence length="120" mass="13156">MTDIKKIAVNALEDLKGKDIVALDVSELSDVMDTLIICTGTSTRQVKSLANNVVEDVKEAGVRAIGVEGMEQGEWVLVDYGDVVIHVMQAETRSFYDLEKLWSMMPNSRDGGDGSDPHQD</sequence>
<evidence type="ECO:0000313" key="3">
    <source>
        <dbReference type="EMBL" id="MFD1218317.1"/>
    </source>
</evidence>
<dbReference type="PANTHER" id="PTHR21043">
    <property type="entry name" value="IOJAP SUPERFAMILY ORTHOLOG"/>
    <property type="match status" value="1"/>
</dbReference>
<comment type="similarity">
    <text evidence="1 2">Belongs to the Iojap/RsfS family.</text>
</comment>
<organism evidence="3 4">
    <name type="scientific">Microbulbifer celer</name>
    <dbReference type="NCBI Taxonomy" id="435905"/>
    <lineage>
        <taxon>Bacteria</taxon>
        <taxon>Pseudomonadati</taxon>
        <taxon>Pseudomonadota</taxon>
        <taxon>Gammaproteobacteria</taxon>
        <taxon>Cellvibrionales</taxon>
        <taxon>Microbulbiferaceae</taxon>
        <taxon>Microbulbifer</taxon>
    </lineage>
</organism>
<evidence type="ECO:0000313" key="4">
    <source>
        <dbReference type="Proteomes" id="UP001597264"/>
    </source>
</evidence>
<dbReference type="EMBL" id="JBHTLR010000034">
    <property type="protein sequence ID" value="MFD1218317.1"/>
    <property type="molecule type" value="Genomic_DNA"/>
</dbReference>
<comment type="subunit">
    <text evidence="2">Interacts with ribosomal protein uL14 (rplN).</text>
</comment>
<keyword evidence="2" id="KW-0963">Cytoplasm</keyword>
<dbReference type="Pfam" id="PF02410">
    <property type="entry name" value="RsfS"/>
    <property type="match status" value="1"/>
</dbReference>
<keyword evidence="2" id="KW-0678">Repressor</keyword>
<dbReference type="Proteomes" id="UP001597264">
    <property type="component" value="Unassembled WGS sequence"/>
</dbReference>
<keyword evidence="4" id="KW-1185">Reference proteome</keyword>
<accession>A0ABW3UCF5</accession>
<protein>
    <recommendedName>
        <fullName evidence="2">Ribosomal silencing factor RsfS</fullName>
    </recommendedName>
</protein>
<dbReference type="InterPro" id="IPR043519">
    <property type="entry name" value="NT_sf"/>
</dbReference>
<keyword evidence="2" id="KW-0810">Translation regulation</keyword>
<dbReference type="PANTHER" id="PTHR21043:SF0">
    <property type="entry name" value="MITOCHONDRIAL ASSEMBLY OF RIBOSOMAL LARGE SUBUNIT PROTEIN 1"/>
    <property type="match status" value="1"/>
</dbReference>